<gene>
    <name evidence="2" type="ORF">LV75_001426</name>
</gene>
<comment type="caution">
    <text evidence="2">The sequence shown here is derived from an EMBL/GenBank/DDBJ whole genome shotgun (WGS) entry which is preliminary data.</text>
</comment>
<name>A0ABT1I8M7_9PSEU</name>
<organism evidence="2 3">
    <name type="scientific">Actinokineospora diospyrosa</name>
    <dbReference type="NCBI Taxonomy" id="103728"/>
    <lineage>
        <taxon>Bacteria</taxon>
        <taxon>Bacillati</taxon>
        <taxon>Actinomycetota</taxon>
        <taxon>Actinomycetes</taxon>
        <taxon>Pseudonocardiales</taxon>
        <taxon>Pseudonocardiaceae</taxon>
        <taxon>Actinokineospora</taxon>
    </lineage>
</organism>
<dbReference type="Proteomes" id="UP001205185">
    <property type="component" value="Unassembled WGS sequence"/>
</dbReference>
<evidence type="ECO:0000313" key="2">
    <source>
        <dbReference type="EMBL" id="MCP2268939.1"/>
    </source>
</evidence>
<proteinExistence type="predicted"/>
<protein>
    <submittedName>
        <fullName evidence="2">Uncharacterized protein</fullName>
    </submittedName>
</protein>
<sequence length="239" mass="25259">MQGPFVVWSFESTLAAPFKEGWARWWRSAPAHPLSAWTLGPCGAMPLVRSASALLLSAWTVGVAGARPARWGGLVLRGGTTPVASSAAGPAFGPLLCGSASGVVGAPRKTSSPHRAFRIVADRTPSLPPGNEASPGAEGGGPKFLLRTPSHGLRQDQPDQKPPNTQLTDAPRQNRRLSSTLWTTADVVDSQHLAAVAKRVPVTARSTGPAAAQQSRCRWLQRRLRGLPRSPRIDLPTAP</sequence>
<accession>A0ABT1I8M7</accession>
<feature type="region of interest" description="Disordered" evidence="1">
    <location>
        <begin position="104"/>
        <end position="175"/>
    </location>
</feature>
<evidence type="ECO:0000313" key="3">
    <source>
        <dbReference type="Proteomes" id="UP001205185"/>
    </source>
</evidence>
<reference evidence="2 3" key="1">
    <citation type="submission" date="2022-06" db="EMBL/GenBank/DDBJ databases">
        <title>Genomic Encyclopedia of Archaeal and Bacterial Type Strains, Phase II (KMG-II): from individual species to whole genera.</title>
        <authorList>
            <person name="Goeker M."/>
        </authorList>
    </citation>
    <scope>NUCLEOTIDE SEQUENCE [LARGE SCALE GENOMIC DNA]</scope>
    <source>
        <strain evidence="2 3">DSM 44255</strain>
    </source>
</reference>
<evidence type="ECO:0000256" key="1">
    <source>
        <dbReference type="SAM" id="MobiDB-lite"/>
    </source>
</evidence>
<dbReference type="EMBL" id="JAMTCO010000003">
    <property type="protein sequence ID" value="MCP2268939.1"/>
    <property type="molecule type" value="Genomic_DNA"/>
</dbReference>
<keyword evidence="3" id="KW-1185">Reference proteome</keyword>